<evidence type="ECO:0000313" key="1">
    <source>
        <dbReference type="EMBL" id="RPA78709.1"/>
    </source>
</evidence>
<name>A0A3N4HYF6_ASCIM</name>
<keyword evidence="2" id="KW-1185">Reference proteome</keyword>
<evidence type="ECO:0000313" key="2">
    <source>
        <dbReference type="Proteomes" id="UP000275078"/>
    </source>
</evidence>
<dbReference type="EMBL" id="ML119708">
    <property type="protein sequence ID" value="RPA78709.1"/>
    <property type="molecule type" value="Genomic_DNA"/>
</dbReference>
<sequence length="250" mass="29248">MATQHCELPPSFLSDEAHRAVLEYIDSLPSGNPSLIGTRESDAIYNLYHRIHYGDKAAPRYFFAPPFQPFVEQYILLSIRKISPYITRLRPQYQPVHLTDPRTYLSLLLFDELGSNGRKYEDPHKREEDLAIDYDVAQRWQAGLMSEGQVQLICLCLRNLLLELSTVLDIETENEKLRYTELLRVADRRGMVKWFTSPRFRSKRLENLLRKYLAEDGVNWELVRGIEEATRLHEGASMTYLVTVLPIFWQ</sequence>
<dbReference type="Proteomes" id="UP000275078">
    <property type="component" value="Unassembled WGS sequence"/>
</dbReference>
<dbReference type="AlphaFoldDB" id="A0A3N4HYF6"/>
<accession>A0A3N4HYF6</accession>
<gene>
    <name evidence="1" type="ORF">BJ508DRAFT_416440</name>
</gene>
<organism evidence="1 2">
    <name type="scientific">Ascobolus immersus RN42</name>
    <dbReference type="NCBI Taxonomy" id="1160509"/>
    <lineage>
        <taxon>Eukaryota</taxon>
        <taxon>Fungi</taxon>
        <taxon>Dikarya</taxon>
        <taxon>Ascomycota</taxon>
        <taxon>Pezizomycotina</taxon>
        <taxon>Pezizomycetes</taxon>
        <taxon>Pezizales</taxon>
        <taxon>Ascobolaceae</taxon>
        <taxon>Ascobolus</taxon>
    </lineage>
</organism>
<reference evidence="1 2" key="1">
    <citation type="journal article" date="2018" name="Nat. Ecol. Evol.">
        <title>Pezizomycetes genomes reveal the molecular basis of ectomycorrhizal truffle lifestyle.</title>
        <authorList>
            <person name="Murat C."/>
            <person name="Payen T."/>
            <person name="Noel B."/>
            <person name="Kuo A."/>
            <person name="Morin E."/>
            <person name="Chen J."/>
            <person name="Kohler A."/>
            <person name="Krizsan K."/>
            <person name="Balestrini R."/>
            <person name="Da Silva C."/>
            <person name="Montanini B."/>
            <person name="Hainaut M."/>
            <person name="Levati E."/>
            <person name="Barry K.W."/>
            <person name="Belfiori B."/>
            <person name="Cichocki N."/>
            <person name="Clum A."/>
            <person name="Dockter R.B."/>
            <person name="Fauchery L."/>
            <person name="Guy J."/>
            <person name="Iotti M."/>
            <person name="Le Tacon F."/>
            <person name="Lindquist E.A."/>
            <person name="Lipzen A."/>
            <person name="Malagnac F."/>
            <person name="Mello A."/>
            <person name="Molinier V."/>
            <person name="Miyauchi S."/>
            <person name="Poulain J."/>
            <person name="Riccioni C."/>
            <person name="Rubini A."/>
            <person name="Sitrit Y."/>
            <person name="Splivallo R."/>
            <person name="Traeger S."/>
            <person name="Wang M."/>
            <person name="Zifcakova L."/>
            <person name="Wipf D."/>
            <person name="Zambonelli A."/>
            <person name="Paolocci F."/>
            <person name="Nowrousian M."/>
            <person name="Ottonello S."/>
            <person name="Baldrian P."/>
            <person name="Spatafora J.W."/>
            <person name="Henrissat B."/>
            <person name="Nagy L.G."/>
            <person name="Aury J.M."/>
            <person name="Wincker P."/>
            <person name="Grigoriev I.V."/>
            <person name="Bonfante P."/>
            <person name="Martin F.M."/>
        </authorList>
    </citation>
    <scope>NUCLEOTIDE SEQUENCE [LARGE SCALE GENOMIC DNA]</scope>
    <source>
        <strain evidence="1 2">RN42</strain>
    </source>
</reference>
<proteinExistence type="predicted"/>
<protein>
    <submittedName>
        <fullName evidence="1">Uncharacterized protein</fullName>
    </submittedName>
</protein>